<evidence type="ECO:0000313" key="1">
    <source>
        <dbReference type="EMBL" id="AAX90673.1"/>
    </source>
</evidence>
<dbReference type="EMBL" id="AY954949">
    <property type="protein sequence ID" value="AAX90673.1"/>
    <property type="molecule type" value="Genomic_DNA"/>
</dbReference>
<dbReference type="Proteomes" id="UP000000923">
    <property type="component" value="Segment"/>
</dbReference>
<name>Q4ZE51_9CAUD</name>
<accession>Q4ZE51</accession>
<dbReference type="RefSeq" id="YP_239475.1">
    <property type="nucleotide sequence ID" value="NC_007046.1"/>
</dbReference>
<evidence type="ECO:0000313" key="2">
    <source>
        <dbReference type="Proteomes" id="UP000000923"/>
    </source>
</evidence>
<keyword evidence="2" id="KW-1185">Reference proteome</keyword>
<organism evidence="1 2">
    <name type="scientific">Staphylococcus phage 66</name>
    <dbReference type="NCBI Taxonomy" id="320832"/>
    <lineage>
        <taxon>Viruses</taxon>
        <taxon>Duplodnaviria</taxon>
        <taxon>Heunggongvirae</taxon>
        <taxon>Uroviricota</taxon>
        <taxon>Caudoviricetes</taxon>
        <taxon>Rountreeviridae</taxon>
        <taxon>Rakietenvirinae</taxon>
        <taxon>Rosenblumvirus</taxon>
        <taxon>Rosenblumvirus rv66</taxon>
    </lineage>
</organism>
<protein>
    <submittedName>
        <fullName evidence="1">ORF038</fullName>
    </submittedName>
</protein>
<sequence length="54" mass="6607">MEYMHVQLYLLSYFLQNLHYLFFVRLEVQSGRCYLRHTKTVVQLVLIVILTFLL</sequence>
<proteinExistence type="predicted"/>
<dbReference type="GeneID" id="5130519"/>
<reference evidence="1 2" key="1">
    <citation type="journal article" date="2005" name="Proc. Natl. Acad. Sci. U.S.A.">
        <title>The complete genomes and proteomes of 27 Staphylococcus aureus bacteriophages.</title>
        <authorList>
            <person name="Kwan T."/>
            <person name="Liu J."/>
            <person name="Dubow M."/>
            <person name="Gros P."/>
            <person name="Pelletier J."/>
        </authorList>
    </citation>
    <scope>NUCLEOTIDE SEQUENCE</scope>
</reference>
<dbReference type="KEGG" id="vg:5130519"/>